<gene>
    <name evidence="1" type="ORF">EGYM00163_LOCUS36067</name>
</gene>
<evidence type="ECO:0000313" key="1">
    <source>
        <dbReference type="EMBL" id="CAE0824824.1"/>
    </source>
</evidence>
<name>A0A7S4G4A0_9EUGL</name>
<protein>
    <submittedName>
        <fullName evidence="1">Uncharacterized protein</fullName>
    </submittedName>
</protein>
<sequence>MLRPDKAMPVQGLVEIKLCVMNTALSMEAQLTWIHLPPCCEPHGVQPHCLMDLNKKTAMKYELGPLVVRKTRTCRFMIGQHQPEQRERQLELSSGIVHSSFHGNRGTGINWSQSWNCTKLLC</sequence>
<dbReference type="AlphaFoldDB" id="A0A7S4G4A0"/>
<accession>A0A7S4G4A0</accession>
<organism evidence="1">
    <name type="scientific">Eutreptiella gymnastica</name>
    <dbReference type="NCBI Taxonomy" id="73025"/>
    <lineage>
        <taxon>Eukaryota</taxon>
        <taxon>Discoba</taxon>
        <taxon>Euglenozoa</taxon>
        <taxon>Euglenida</taxon>
        <taxon>Spirocuta</taxon>
        <taxon>Euglenophyceae</taxon>
        <taxon>Eutreptiales</taxon>
        <taxon>Eutreptiaceae</taxon>
        <taxon>Eutreptiella</taxon>
    </lineage>
</organism>
<dbReference type="EMBL" id="HBJA01104556">
    <property type="protein sequence ID" value="CAE0824824.1"/>
    <property type="molecule type" value="Transcribed_RNA"/>
</dbReference>
<reference evidence="1" key="1">
    <citation type="submission" date="2021-01" db="EMBL/GenBank/DDBJ databases">
        <authorList>
            <person name="Corre E."/>
            <person name="Pelletier E."/>
            <person name="Niang G."/>
            <person name="Scheremetjew M."/>
            <person name="Finn R."/>
            <person name="Kale V."/>
            <person name="Holt S."/>
            <person name="Cochrane G."/>
            <person name="Meng A."/>
            <person name="Brown T."/>
            <person name="Cohen L."/>
        </authorList>
    </citation>
    <scope>NUCLEOTIDE SEQUENCE</scope>
    <source>
        <strain evidence="1">CCMP1594</strain>
    </source>
</reference>
<proteinExistence type="predicted"/>